<dbReference type="Pfam" id="PF00134">
    <property type="entry name" value="Cyclin_N"/>
    <property type="match status" value="1"/>
</dbReference>
<comment type="similarity">
    <text evidence="4">Belongs to the cyclin family.</text>
</comment>
<feature type="coiled-coil region" evidence="5">
    <location>
        <begin position="179"/>
        <end position="206"/>
    </location>
</feature>
<evidence type="ECO:0000256" key="4">
    <source>
        <dbReference type="RuleBase" id="RU000383"/>
    </source>
</evidence>
<keyword evidence="3" id="KW-0131">Cell cycle</keyword>
<feature type="region of interest" description="Disordered" evidence="6">
    <location>
        <begin position="470"/>
        <end position="499"/>
    </location>
</feature>
<dbReference type="InterPro" id="IPR006671">
    <property type="entry name" value="Cyclin_N"/>
</dbReference>
<reference evidence="9" key="1">
    <citation type="journal article" date="2020" name="Fungal Divers.">
        <title>Resolving the Mortierellaceae phylogeny through synthesis of multi-gene phylogenetics and phylogenomics.</title>
        <authorList>
            <person name="Vandepol N."/>
            <person name="Liber J."/>
            <person name="Desiro A."/>
            <person name="Na H."/>
            <person name="Kennedy M."/>
            <person name="Barry K."/>
            <person name="Grigoriev I.V."/>
            <person name="Miller A.N."/>
            <person name="O'Donnell K."/>
            <person name="Stajich J.E."/>
            <person name="Bonito G."/>
        </authorList>
    </citation>
    <scope>NUCLEOTIDE SEQUENCE</scope>
    <source>
        <strain evidence="9">NVP1</strain>
    </source>
</reference>
<evidence type="ECO:0000256" key="2">
    <source>
        <dbReference type="ARBA" id="ARBA00023127"/>
    </source>
</evidence>
<evidence type="ECO:0000259" key="7">
    <source>
        <dbReference type="SMART" id="SM00385"/>
    </source>
</evidence>
<feature type="region of interest" description="Disordered" evidence="6">
    <location>
        <begin position="625"/>
        <end position="644"/>
    </location>
</feature>
<dbReference type="InterPro" id="IPR013763">
    <property type="entry name" value="Cyclin-like_dom"/>
</dbReference>
<dbReference type="SMART" id="SM01332">
    <property type="entry name" value="Cyclin_C"/>
    <property type="match status" value="1"/>
</dbReference>
<dbReference type="SUPFAM" id="SSF47954">
    <property type="entry name" value="Cyclin-like"/>
    <property type="match status" value="2"/>
</dbReference>
<keyword evidence="1" id="KW-0132">Cell division</keyword>
<dbReference type="PROSITE" id="PS00292">
    <property type="entry name" value="CYCLINS"/>
    <property type="match status" value="1"/>
</dbReference>
<dbReference type="InterPro" id="IPR004367">
    <property type="entry name" value="Cyclin_C-dom"/>
</dbReference>
<proteinExistence type="inferred from homology"/>
<gene>
    <name evidence="9" type="primary">CLB2_2</name>
    <name evidence="9" type="ORF">BG006_002586</name>
</gene>
<dbReference type="InterPro" id="IPR036915">
    <property type="entry name" value="Cyclin-like_sf"/>
</dbReference>
<dbReference type="CDD" id="cd20568">
    <property type="entry name" value="CYCLIN_CLBs_yeast_rpt1"/>
    <property type="match status" value="1"/>
</dbReference>
<dbReference type="Proteomes" id="UP000696485">
    <property type="component" value="Unassembled WGS sequence"/>
</dbReference>
<dbReference type="InterPro" id="IPR039361">
    <property type="entry name" value="Cyclin"/>
</dbReference>
<evidence type="ECO:0000256" key="3">
    <source>
        <dbReference type="ARBA" id="ARBA00023306"/>
    </source>
</evidence>
<dbReference type="EMBL" id="JAAAUY010001613">
    <property type="protein sequence ID" value="KAF9321625.1"/>
    <property type="molecule type" value="Genomic_DNA"/>
</dbReference>
<feature type="region of interest" description="Disordered" evidence="6">
    <location>
        <begin position="756"/>
        <end position="804"/>
    </location>
</feature>
<keyword evidence="2 4" id="KW-0195">Cyclin</keyword>
<feature type="region of interest" description="Disordered" evidence="6">
    <location>
        <begin position="1"/>
        <end position="93"/>
    </location>
</feature>
<dbReference type="InterPro" id="IPR048258">
    <property type="entry name" value="Cyclins_cyclin-box"/>
</dbReference>
<feature type="region of interest" description="Disordered" evidence="6">
    <location>
        <begin position="511"/>
        <end position="556"/>
    </location>
</feature>
<evidence type="ECO:0000313" key="9">
    <source>
        <dbReference type="EMBL" id="KAF9321625.1"/>
    </source>
</evidence>
<evidence type="ECO:0000256" key="6">
    <source>
        <dbReference type="SAM" id="MobiDB-lite"/>
    </source>
</evidence>
<dbReference type="FunFam" id="1.10.472.10:FF:000001">
    <property type="entry name" value="G2/mitotic-specific cyclin"/>
    <property type="match status" value="1"/>
</dbReference>
<feature type="domain" description="Cyclin-like" evidence="7">
    <location>
        <begin position="264"/>
        <end position="348"/>
    </location>
</feature>
<sequence length="804" mass="88016">MSQPVQRRAPVGVSKRSEANENTSTRQPMFVKDAIAVPAARSTKVTATGATMISRKRPLGEKTNSSATDKENGSGPKSVIKQEPTEQTIPGTGQVLLKGSRGFVQRRRLQDAGINNLERTVLHHQEPNVKLEPTDDKAPHAKPVRAKTGAPVKLEPDNVQVVGRKATSKRTEGVDLMTVDELKAMARMTEDEVEEKRTKHEILEEDEQWDDLDKEDEGDPLMVAEYVVEIFENMRRQEKETMPAPDYMDTQRELAWAMRSVLVDWLAEVHHKFKLLPETLFLSVNIMDRFLSERGVSLVKLQLVGITSLFLASKYEEIVAPSVTNFVYMADGAFSEQEILNAERYVLQVLHFQLNYPSPLNFLRRISKADNYDIHSRTVAKYLMEIPLLDHDLLIYPPSLTAAASMCLARHMLGQEDWHANLIHYSGYTHKEIEPCIEKMTIFLQQATHSDTFIYKKYSTKRFLKASAAKRDDDIDPGSTTTATPVKRKANSAVATSPQAKITRTDIAPDLTTFKAPPESTLDRLKPSPITTPTVLPPTPSTTPATGSTTIGSDNNLDKMAPLMITDPSEIDLLLSLVPPASPTTTTTAMPYGTQDPVLEAVKEPTPVDMPLPEVSTVLADLPEEKGDEPTLPPFSHLPLAKPSAPLSMMTTTTASTSSETAVSGVAAPSTAFTMPDSSPALTTASMPPQTGRVPTVEDTFVGSSLRDRPVQLLPTSEDDETLTPPLPPLSVMEALQRGDCVRATTATAPPSAKSVFAARLGSGPFSGIQKNDETGEGAKGQPGSEPNSTRRERGLRSRVSLMA</sequence>
<dbReference type="PANTHER" id="PTHR10177">
    <property type="entry name" value="CYCLINS"/>
    <property type="match status" value="1"/>
</dbReference>
<dbReference type="CDD" id="cd20512">
    <property type="entry name" value="CYCLIN_CLBs_yeast_rpt2"/>
    <property type="match status" value="1"/>
</dbReference>
<dbReference type="SMART" id="SM00385">
    <property type="entry name" value="CYCLIN"/>
    <property type="match status" value="2"/>
</dbReference>
<evidence type="ECO:0000256" key="5">
    <source>
        <dbReference type="SAM" id="Coils"/>
    </source>
</evidence>
<evidence type="ECO:0000259" key="8">
    <source>
        <dbReference type="SMART" id="SM01332"/>
    </source>
</evidence>
<evidence type="ECO:0000256" key="1">
    <source>
        <dbReference type="ARBA" id="ARBA00022618"/>
    </source>
</evidence>
<accession>A0A9P5VGQ4</accession>
<feature type="domain" description="Cyclin-like" evidence="7">
    <location>
        <begin position="361"/>
        <end position="442"/>
    </location>
</feature>
<comment type="caution">
    <text evidence="9">The sequence shown here is derived from an EMBL/GenBank/DDBJ whole genome shotgun (WGS) entry which is preliminary data.</text>
</comment>
<evidence type="ECO:0000313" key="10">
    <source>
        <dbReference type="Proteomes" id="UP000696485"/>
    </source>
</evidence>
<keyword evidence="5" id="KW-0175">Coiled coil</keyword>
<keyword evidence="10" id="KW-1185">Reference proteome</keyword>
<feature type="region of interest" description="Disordered" evidence="6">
    <location>
        <begin position="677"/>
        <end position="726"/>
    </location>
</feature>
<name>A0A9P5VGQ4_9FUNG</name>
<dbReference type="Pfam" id="PF02984">
    <property type="entry name" value="Cyclin_C"/>
    <property type="match status" value="1"/>
</dbReference>
<dbReference type="Gene3D" id="1.10.472.10">
    <property type="entry name" value="Cyclin-like"/>
    <property type="match status" value="2"/>
</dbReference>
<dbReference type="AlphaFoldDB" id="A0A9P5VGQ4"/>
<organism evidence="9 10">
    <name type="scientific">Podila minutissima</name>
    <dbReference type="NCBI Taxonomy" id="64525"/>
    <lineage>
        <taxon>Eukaryota</taxon>
        <taxon>Fungi</taxon>
        <taxon>Fungi incertae sedis</taxon>
        <taxon>Mucoromycota</taxon>
        <taxon>Mortierellomycotina</taxon>
        <taxon>Mortierellomycetes</taxon>
        <taxon>Mortierellales</taxon>
        <taxon>Mortierellaceae</taxon>
        <taxon>Podila</taxon>
    </lineage>
</organism>
<feature type="compositionally biased region" description="Polar residues" evidence="6">
    <location>
        <begin position="677"/>
        <end position="689"/>
    </location>
</feature>
<protein>
    <submittedName>
        <fullName evidence="9">G2/mitotic-specific cyclin</fullName>
    </submittedName>
</protein>
<dbReference type="GO" id="GO:0051301">
    <property type="term" value="P:cell division"/>
    <property type="evidence" value="ECO:0007669"/>
    <property type="project" value="UniProtKB-KW"/>
</dbReference>
<feature type="domain" description="Cyclin C-terminal" evidence="8">
    <location>
        <begin position="357"/>
        <end position="474"/>
    </location>
</feature>